<gene>
    <name evidence="7" type="ORF">DPMN_191104</name>
</gene>
<dbReference type="CDD" id="cd18577">
    <property type="entry name" value="ABC_6TM_Pgp_ABCB1_D1_like"/>
    <property type="match status" value="1"/>
</dbReference>
<dbReference type="InterPro" id="IPR011527">
    <property type="entry name" value="ABC1_TM_dom"/>
</dbReference>
<evidence type="ECO:0000256" key="1">
    <source>
        <dbReference type="ARBA" id="ARBA00004141"/>
    </source>
</evidence>
<dbReference type="InterPro" id="IPR039421">
    <property type="entry name" value="Type_1_exporter"/>
</dbReference>
<dbReference type="SUPFAM" id="SSF90123">
    <property type="entry name" value="ABC transporter transmembrane region"/>
    <property type="match status" value="1"/>
</dbReference>
<dbReference type="Proteomes" id="UP000828390">
    <property type="component" value="Unassembled WGS sequence"/>
</dbReference>
<keyword evidence="2 5" id="KW-0812">Transmembrane</keyword>
<dbReference type="EMBL" id="JAIWYP010000133">
    <property type="protein sequence ID" value="KAH3689239.1"/>
    <property type="molecule type" value="Genomic_DNA"/>
</dbReference>
<evidence type="ECO:0000256" key="3">
    <source>
        <dbReference type="ARBA" id="ARBA00022989"/>
    </source>
</evidence>
<name>A0A9D3XVE4_DREPO</name>
<comment type="caution">
    <text evidence="7">The sequence shown here is derived from an EMBL/GenBank/DDBJ whole genome shotgun (WGS) entry which is preliminary data.</text>
</comment>
<dbReference type="PROSITE" id="PS50929">
    <property type="entry name" value="ABC_TM1F"/>
    <property type="match status" value="1"/>
</dbReference>
<dbReference type="AlphaFoldDB" id="A0A9D3XVE4"/>
<accession>A0A9D3XVE4</accession>
<keyword evidence="4 5" id="KW-0472">Membrane</keyword>
<organism evidence="7 8">
    <name type="scientific">Dreissena polymorpha</name>
    <name type="common">Zebra mussel</name>
    <name type="synonym">Mytilus polymorpha</name>
    <dbReference type="NCBI Taxonomy" id="45954"/>
    <lineage>
        <taxon>Eukaryota</taxon>
        <taxon>Metazoa</taxon>
        <taxon>Spiralia</taxon>
        <taxon>Lophotrochozoa</taxon>
        <taxon>Mollusca</taxon>
        <taxon>Bivalvia</taxon>
        <taxon>Autobranchia</taxon>
        <taxon>Heteroconchia</taxon>
        <taxon>Euheterodonta</taxon>
        <taxon>Imparidentia</taxon>
        <taxon>Neoheterodontei</taxon>
        <taxon>Myida</taxon>
        <taxon>Dreissenoidea</taxon>
        <taxon>Dreissenidae</taxon>
        <taxon>Dreissena</taxon>
    </lineage>
</organism>
<sequence>MLASERQTHRIRKSFYQNILRQNIGWFDVHESGELNSRITNDISKIQDGIGDKLGQFMQWFCAFLAGVIVGFVHGWKLTLVILSISPLLALCAVIMTKLVGKASGAELKAYAKAGAIAEEVLGAIRTVLAFGGEEKECKRYERNLLAARTRASGRAL</sequence>
<dbReference type="Gene3D" id="1.20.1560.10">
    <property type="entry name" value="ABC transporter type 1, transmembrane domain"/>
    <property type="match status" value="1"/>
</dbReference>
<dbReference type="GO" id="GO:0015421">
    <property type="term" value="F:ABC-type oligopeptide transporter activity"/>
    <property type="evidence" value="ECO:0007669"/>
    <property type="project" value="TreeGrafter"/>
</dbReference>
<evidence type="ECO:0000256" key="5">
    <source>
        <dbReference type="SAM" id="Phobius"/>
    </source>
</evidence>
<feature type="domain" description="ABC transmembrane type-1" evidence="6">
    <location>
        <begin position="1"/>
        <end position="157"/>
    </location>
</feature>
<feature type="transmembrane region" description="Helical" evidence="5">
    <location>
        <begin position="57"/>
        <end position="74"/>
    </location>
</feature>
<evidence type="ECO:0000256" key="2">
    <source>
        <dbReference type="ARBA" id="ARBA00022692"/>
    </source>
</evidence>
<protein>
    <recommendedName>
        <fullName evidence="6">ABC transmembrane type-1 domain-containing protein</fullName>
    </recommendedName>
</protein>
<dbReference type="Pfam" id="PF00664">
    <property type="entry name" value="ABC_membrane"/>
    <property type="match status" value="1"/>
</dbReference>
<evidence type="ECO:0000259" key="6">
    <source>
        <dbReference type="PROSITE" id="PS50929"/>
    </source>
</evidence>
<dbReference type="GO" id="GO:0005743">
    <property type="term" value="C:mitochondrial inner membrane"/>
    <property type="evidence" value="ECO:0007669"/>
    <property type="project" value="TreeGrafter"/>
</dbReference>
<comment type="subcellular location">
    <subcellularLocation>
        <location evidence="1">Membrane</location>
        <topology evidence="1">Multi-pass membrane protein</topology>
    </subcellularLocation>
</comment>
<dbReference type="InterPro" id="IPR036640">
    <property type="entry name" value="ABC1_TM_sf"/>
</dbReference>
<reference evidence="7" key="1">
    <citation type="journal article" date="2019" name="bioRxiv">
        <title>The Genome of the Zebra Mussel, Dreissena polymorpha: A Resource for Invasive Species Research.</title>
        <authorList>
            <person name="McCartney M.A."/>
            <person name="Auch B."/>
            <person name="Kono T."/>
            <person name="Mallez S."/>
            <person name="Zhang Y."/>
            <person name="Obille A."/>
            <person name="Becker A."/>
            <person name="Abrahante J.E."/>
            <person name="Garbe J."/>
            <person name="Badalamenti J.P."/>
            <person name="Herman A."/>
            <person name="Mangelson H."/>
            <person name="Liachko I."/>
            <person name="Sullivan S."/>
            <person name="Sone E.D."/>
            <person name="Koren S."/>
            <person name="Silverstein K.A.T."/>
            <person name="Beckman K.B."/>
            <person name="Gohl D.M."/>
        </authorList>
    </citation>
    <scope>NUCLEOTIDE SEQUENCE</scope>
    <source>
        <strain evidence="7">Duluth1</strain>
        <tissue evidence="7">Whole animal</tissue>
    </source>
</reference>
<dbReference type="GO" id="GO:0005524">
    <property type="term" value="F:ATP binding"/>
    <property type="evidence" value="ECO:0007669"/>
    <property type="project" value="InterPro"/>
</dbReference>
<dbReference type="PANTHER" id="PTHR43394">
    <property type="entry name" value="ATP-DEPENDENT PERMEASE MDL1, MITOCHONDRIAL"/>
    <property type="match status" value="1"/>
</dbReference>
<evidence type="ECO:0000313" key="7">
    <source>
        <dbReference type="EMBL" id="KAH3689239.1"/>
    </source>
</evidence>
<feature type="transmembrane region" description="Helical" evidence="5">
    <location>
        <begin position="80"/>
        <end position="100"/>
    </location>
</feature>
<evidence type="ECO:0000313" key="8">
    <source>
        <dbReference type="Proteomes" id="UP000828390"/>
    </source>
</evidence>
<dbReference type="PANTHER" id="PTHR43394:SF27">
    <property type="entry name" value="ATP-DEPENDENT TRANSLOCASE ABCB1-LIKE"/>
    <property type="match status" value="1"/>
</dbReference>
<dbReference type="GO" id="GO:0090374">
    <property type="term" value="P:oligopeptide export from mitochondrion"/>
    <property type="evidence" value="ECO:0007669"/>
    <property type="project" value="TreeGrafter"/>
</dbReference>
<keyword evidence="3 5" id="KW-1133">Transmembrane helix</keyword>
<evidence type="ECO:0000256" key="4">
    <source>
        <dbReference type="ARBA" id="ARBA00023136"/>
    </source>
</evidence>
<reference evidence="7" key="2">
    <citation type="submission" date="2020-11" db="EMBL/GenBank/DDBJ databases">
        <authorList>
            <person name="McCartney M.A."/>
            <person name="Auch B."/>
            <person name="Kono T."/>
            <person name="Mallez S."/>
            <person name="Becker A."/>
            <person name="Gohl D.M."/>
            <person name="Silverstein K.A.T."/>
            <person name="Koren S."/>
            <person name="Bechman K.B."/>
            <person name="Herman A."/>
            <person name="Abrahante J.E."/>
            <person name="Garbe J."/>
        </authorList>
    </citation>
    <scope>NUCLEOTIDE SEQUENCE</scope>
    <source>
        <strain evidence="7">Duluth1</strain>
        <tissue evidence="7">Whole animal</tissue>
    </source>
</reference>
<keyword evidence="8" id="KW-1185">Reference proteome</keyword>
<proteinExistence type="predicted"/>